<proteinExistence type="inferred from homology"/>
<sequence>MASTTTTTTTLLTLSLLLLLLSLSSATSTTLLDAVEILSSSGFKCMAVHLELASQTIQPHHSFTIFSPTDAAFHRLPHHLPLSLLRYHLLPHAFSLHSLTSLPFGASIPTLLPNHSLTITTPTPTTTISINNITLTPSPIFHHPNLTIFPTTNFFNPHFHLPPLHPSPKLNLPTTCTPPPPNRLSQVARLLRSHHFSLMASLLDLQFPAACNRRALTLFAPLDEAVASHARNNLTQLSTLLRHHLVPCKMFWPDLASLRDGTLIGTYEKGFALNVTKCKTHTLLLNGVRVVFPDMFRGDCLVVHGVQHVLSVRNGKRKHHAKHDTYRVSVAEDDGEDEVSPHSSEFDDDNHHESKNMDKDGGNGQAFRMILHVTDFEI</sequence>
<keyword evidence="6" id="KW-1185">Reference proteome</keyword>
<organism evidence="5 6">
    <name type="scientific">Sphenostylis stenocarpa</name>
    <dbReference type="NCBI Taxonomy" id="92480"/>
    <lineage>
        <taxon>Eukaryota</taxon>
        <taxon>Viridiplantae</taxon>
        <taxon>Streptophyta</taxon>
        <taxon>Embryophyta</taxon>
        <taxon>Tracheophyta</taxon>
        <taxon>Spermatophyta</taxon>
        <taxon>Magnoliopsida</taxon>
        <taxon>eudicotyledons</taxon>
        <taxon>Gunneridae</taxon>
        <taxon>Pentapetalae</taxon>
        <taxon>rosids</taxon>
        <taxon>fabids</taxon>
        <taxon>Fabales</taxon>
        <taxon>Fabaceae</taxon>
        <taxon>Papilionoideae</taxon>
        <taxon>50 kb inversion clade</taxon>
        <taxon>NPAAA clade</taxon>
        <taxon>indigoferoid/millettioid clade</taxon>
        <taxon>Phaseoleae</taxon>
        <taxon>Sphenostylis</taxon>
    </lineage>
</organism>
<feature type="domain" description="FAS1" evidence="4">
    <location>
        <begin position="183"/>
        <end position="310"/>
    </location>
</feature>
<name>A0AA86S3Z5_9FABA</name>
<gene>
    <name evidence="5" type="ORF">AYBTSS11_LOCUS5850</name>
</gene>
<feature type="compositionally biased region" description="Basic and acidic residues" evidence="2">
    <location>
        <begin position="349"/>
        <end position="361"/>
    </location>
</feature>
<dbReference type="SUPFAM" id="SSF82153">
    <property type="entry name" value="FAS1 domain"/>
    <property type="match status" value="2"/>
</dbReference>
<evidence type="ECO:0000313" key="6">
    <source>
        <dbReference type="Proteomes" id="UP001189624"/>
    </source>
</evidence>
<feature type="domain" description="FAS1" evidence="4">
    <location>
        <begin position="13"/>
        <end position="154"/>
    </location>
</feature>
<evidence type="ECO:0000259" key="4">
    <source>
        <dbReference type="PROSITE" id="PS50213"/>
    </source>
</evidence>
<dbReference type="Gramene" id="rna-AYBTSS11_LOCUS5850">
    <property type="protein sequence ID" value="CAJ1932502.1"/>
    <property type="gene ID" value="gene-AYBTSS11_LOCUS5850"/>
</dbReference>
<dbReference type="PANTHER" id="PTHR33985:SF17">
    <property type="entry name" value="FASCICLIN-LIKE ARABINOGALACTAN PROTEIN 20"/>
    <property type="match status" value="1"/>
</dbReference>
<feature type="chain" id="PRO_5041683861" description="FAS1 domain-containing protein" evidence="3">
    <location>
        <begin position="27"/>
        <end position="378"/>
    </location>
</feature>
<dbReference type="Proteomes" id="UP001189624">
    <property type="component" value="Chromosome 2"/>
</dbReference>
<reference evidence="5" key="1">
    <citation type="submission" date="2023-10" db="EMBL/GenBank/DDBJ databases">
        <authorList>
            <person name="Domelevo Entfellner J.-B."/>
        </authorList>
    </citation>
    <scope>NUCLEOTIDE SEQUENCE</scope>
</reference>
<evidence type="ECO:0000313" key="5">
    <source>
        <dbReference type="EMBL" id="CAJ1932502.1"/>
    </source>
</evidence>
<feature type="region of interest" description="Disordered" evidence="2">
    <location>
        <begin position="321"/>
        <end position="363"/>
    </location>
</feature>
<dbReference type="EMBL" id="OY731399">
    <property type="protein sequence ID" value="CAJ1932502.1"/>
    <property type="molecule type" value="Genomic_DNA"/>
</dbReference>
<dbReference type="AlphaFoldDB" id="A0AA86S3Z5"/>
<dbReference type="SMART" id="SM00554">
    <property type="entry name" value="FAS1"/>
    <property type="match status" value="2"/>
</dbReference>
<dbReference type="Pfam" id="PF02469">
    <property type="entry name" value="Fasciclin"/>
    <property type="match status" value="2"/>
</dbReference>
<comment type="similarity">
    <text evidence="1">Belongs to the fasciclin-like AGP family.</text>
</comment>
<keyword evidence="3" id="KW-0732">Signal</keyword>
<evidence type="ECO:0000256" key="2">
    <source>
        <dbReference type="SAM" id="MobiDB-lite"/>
    </source>
</evidence>
<dbReference type="PROSITE" id="PS50213">
    <property type="entry name" value="FAS1"/>
    <property type="match status" value="2"/>
</dbReference>
<dbReference type="Gene3D" id="2.30.180.10">
    <property type="entry name" value="FAS1 domain"/>
    <property type="match status" value="2"/>
</dbReference>
<dbReference type="InterPro" id="IPR052806">
    <property type="entry name" value="Fasciclin-like_AGP"/>
</dbReference>
<evidence type="ECO:0000256" key="3">
    <source>
        <dbReference type="SAM" id="SignalP"/>
    </source>
</evidence>
<evidence type="ECO:0000256" key="1">
    <source>
        <dbReference type="ARBA" id="ARBA00007843"/>
    </source>
</evidence>
<dbReference type="PANTHER" id="PTHR33985">
    <property type="entry name" value="OS02G0491300 PROTEIN-RELATED"/>
    <property type="match status" value="1"/>
</dbReference>
<accession>A0AA86S3Z5</accession>
<feature type="signal peptide" evidence="3">
    <location>
        <begin position="1"/>
        <end position="26"/>
    </location>
</feature>
<dbReference type="InterPro" id="IPR000782">
    <property type="entry name" value="FAS1_domain"/>
</dbReference>
<dbReference type="InterPro" id="IPR036378">
    <property type="entry name" value="FAS1_dom_sf"/>
</dbReference>
<protein>
    <recommendedName>
        <fullName evidence="4">FAS1 domain-containing protein</fullName>
    </recommendedName>
</protein>